<dbReference type="Proteomes" id="UP000789396">
    <property type="component" value="Unassembled WGS sequence"/>
</dbReference>
<accession>A0A9N9NLF7</accession>
<feature type="non-terminal residue" evidence="1">
    <location>
        <position position="1"/>
    </location>
</feature>
<evidence type="ECO:0000313" key="1">
    <source>
        <dbReference type="EMBL" id="CAG8748794.1"/>
    </source>
</evidence>
<proteinExistence type="predicted"/>
<reference evidence="1" key="1">
    <citation type="submission" date="2021-06" db="EMBL/GenBank/DDBJ databases">
        <authorList>
            <person name="Kallberg Y."/>
            <person name="Tangrot J."/>
            <person name="Rosling A."/>
        </authorList>
    </citation>
    <scope>NUCLEOTIDE SEQUENCE</scope>
    <source>
        <strain evidence="1">IN212</strain>
    </source>
</reference>
<comment type="caution">
    <text evidence="1">The sequence shown here is derived from an EMBL/GenBank/DDBJ whole genome shotgun (WGS) entry which is preliminary data.</text>
</comment>
<dbReference type="EMBL" id="CAJVPZ010035307">
    <property type="protein sequence ID" value="CAG8748794.1"/>
    <property type="molecule type" value="Genomic_DNA"/>
</dbReference>
<dbReference type="OrthoDB" id="2417702at2759"/>
<gene>
    <name evidence="1" type="ORF">RFULGI_LOCUS13446</name>
</gene>
<sequence length="207" mass="23481">MQLKICLEEIQKNHSEIISSVVLTILRGQGFFTDLQYLSDVLLPNKKAILAVEANCSTLADCYINLVKIAVAIQNLLTDEYKEFHQLEGLAKIYQFNLSNPIEQLCHTQTADIISEIISNIAETVFKEFEEETLTDNDKIEMLNPAEDLYPNEQDLDLSISTSIDFKSSVFTSSNSYESENFNEIKSDNDMQQGEYDVEEIVAAQFT</sequence>
<protein>
    <submittedName>
        <fullName evidence="1">16650_t:CDS:1</fullName>
    </submittedName>
</protein>
<keyword evidence="2" id="KW-1185">Reference proteome</keyword>
<organism evidence="1 2">
    <name type="scientific">Racocetra fulgida</name>
    <dbReference type="NCBI Taxonomy" id="60492"/>
    <lineage>
        <taxon>Eukaryota</taxon>
        <taxon>Fungi</taxon>
        <taxon>Fungi incertae sedis</taxon>
        <taxon>Mucoromycota</taxon>
        <taxon>Glomeromycotina</taxon>
        <taxon>Glomeromycetes</taxon>
        <taxon>Diversisporales</taxon>
        <taxon>Gigasporaceae</taxon>
        <taxon>Racocetra</taxon>
    </lineage>
</organism>
<evidence type="ECO:0000313" key="2">
    <source>
        <dbReference type="Proteomes" id="UP000789396"/>
    </source>
</evidence>
<name>A0A9N9NLF7_9GLOM</name>
<dbReference type="AlphaFoldDB" id="A0A9N9NLF7"/>